<dbReference type="Proteomes" id="UP000464669">
    <property type="component" value="Segment"/>
</dbReference>
<reference evidence="1 2" key="1">
    <citation type="submission" date="2019-11" db="EMBL/GenBank/DDBJ databases">
        <authorList>
            <person name="Lewis R."/>
            <person name="Clooney A.G."/>
            <person name="Stockdale S.R."/>
            <person name="Buttimer C."/>
            <person name="Draper L.A."/>
            <person name="Ross R.P."/>
            <person name="Hill C."/>
        </authorList>
    </citation>
    <scope>NUCLEOTIDE SEQUENCE [LARGE SCALE GENOMIC DNA]</scope>
</reference>
<accession>A0A6B7ZEM1</accession>
<organism evidence="1 2">
    <name type="scientific">Klebsiella phage N1M2</name>
    <dbReference type="NCBI Taxonomy" id="2664939"/>
    <lineage>
        <taxon>Viruses</taxon>
        <taxon>Duplodnaviria</taxon>
        <taxon>Heunggongvirae</taxon>
        <taxon>Uroviricota</taxon>
        <taxon>Caudoviricetes</taxon>
        <taxon>Chimalliviridae</taxon>
        <taxon>Nimduovirus</taxon>
        <taxon>Nimduovirus N1M2</taxon>
    </lineage>
</organism>
<gene>
    <name evidence="1" type="ORF">N1M2_53</name>
</gene>
<sequence>MQTLSLDYMAETAVPENIDHLSITVIRYTNKILGVEETFEPIPDNKFAWEKPLPGSEYYLGFLNTGRGGIIEIRYHKAQNFMMVRGPIRTDITFELVGE</sequence>
<dbReference type="EMBL" id="MN642089">
    <property type="protein sequence ID" value="QGH71916.1"/>
    <property type="molecule type" value="Genomic_DNA"/>
</dbReference>
<name>A0A6B7ZEM1_9CAUD</name>
<proteinExistence type="predicted"/>
<evidence type="ECO:0000313" key="2">
    <source>
        <dbReference type="Proteomes" id="UP000464669"/>
    </source>
</evidence>
<keyword evidence="2" id="KW-1185">Reference proteome</keyword>
<evidence type="ECO:0000313" key="1">
    <source>
        <dbReference type="EMBL" id="QGH71916.1"/>
    </source>
</evidence>
<protein>
    <submittedName>
        <fullName evidence="1">Uncharacterized protein</fullName>
    </submittedName>
</protein>